<comment type="caution">
    <text evidence="4">The sequence shown here is derived from an EMBL/GenBank/DDBJ whole genome shotgun (WGS) entry which is preliminary data.</text>
</comment>
<keyword evidence="3" id="KW-0812">Transmembrane</keyword>
<feature type="region of interest" description="Disordered" evidence="2">
    <location>
        <begin position="289"/>
        <end position="312"/>
    </location>
</feature>
<accession>A0A9P9EX56</accession>
<keyword evidence="3" id="KW-1133">Transmembrane helix</keyword>
<feature type="transmembrane region" description="Helical" evidence="3">
    <location>
        <begin position="443"/>
        <end position="462"/>
    </location>
</feature>
<dbReference type="Proteomes" id="UP000738349">
    <property type="component" value="Unassembled WGS sequence"/>
</dbReference>
<protein>
    <submittedName>
        <fullName evidence="4">Uncharacterized protein</fullName>
    </submittedName>
</protein>
<evidence type="ECO:0000256" key="3">
    <source>
        <dbReference type="SAM" id="Phobius"/>
    </source>
</evidence>
<evidence type="ECO:0000256" key="2">
    <source>
        <dbReference type="SAM" id="MobiDB-lite"/>
    </source>
</evidence>
<dbReference type="AlphaFoldDB" id="A0A9P9EX56"/>
<sequence length="514" mass="58874">MSWLCRDPEISQDQLQGLAFEPRESRALVIEGKDVVGPHRIRFGREQPQLTFLQETNNTQQWSLGTDEQWNDWLAETPVQSKSIDSSRLNLILGGRAERPWGESPGLISKLPWSQQIFEKVKDRMFIHALMVRAIQRNTSCMFTRMWYDWKQKTTQRSLVYHCRTDVSWPRDMALSVTFLPDTLTTNAVLFGCDNKTTYVHGMTLSDIIISRLSHSDLPILHPMLVPAIFADIERDRQIELVREKLTQLGRRISTPDDNDESARSWSGQSMNEFLRAVKKRFVSQGKATVSNNIEDKEKTQASSDSSPKESKPRTETVVLWLEIGRLRIGLGNWQRQLRKMIEHVEELNEVEFTSNNSAIYTNNQLQQFRQAGTRIKERLQELVDEYDEYIRECSHIKAGVTLASQLELSHIGRSDANTNLKISRVNLDVAEMTRRDGRIMRSIAGLGMIFLPATFVTAFFSMGFFDWNRDGTNAGGASGDIGIYSSVVIALTLLSVGLFYVLMWKARQQEESE</sequence>
<name>A0A9P9EX56_9HYPO</name>
<dbReference type="OrthoDB" id="3561681at2759"/>
<gene>
    <name evidence="4" type="ORF">EDB81DRAFT_842468</name>
</gene>
<proteinExistence type="predicted"/>
<dbReference type="EMBL" id="JAGMUV010000008">
    <property type="protein sequence ID" value="KAH7146246.1"/>
    <property type="molecule type" value="Genomic_DNA"/>
</dbReference>
<dbReference type="Gene3D" id="1.20.58.340">
    <property type="entry name" value="Magnesium transport protein CorA, transmembrane region"/>
    <property type="match status" value="1"/>
</dbReference>
<reference evidence="4" key="1">
    <citation type="journal article" date="2021" name="Nat. Commun.">
        <title>Genetic determinants of endophytism in the Arabidopsis root mycobiome.</title>
        <authorList>
            <person name="Mesny F."/>
            <person name="Miyauchi S."/>
            <person name="Thiergart T."/>
            <person name="Pickel B."/>
            <person name="Atanasova L."/>
            <person name="Karlsson M."/>
            <person name="Huettel B."/>
            <person name="Barry K.W."/>
            <person name="Haridas S."/>
            <person name="Chen C."/>
            <person name="Bauer D."/>
            <person name="Andreopoulos W."/>
            <person name="Pangilinan J."/>
            <person name="LaButti K."/>
            <person name="Riley R."/>
            <person name="Lipzen A."/>
            <person name="Clum A."/>
            <person name="Drula E."/>
            <person name="Henrissat B."/>
            <person name="Kohler A."/>
            <person name="Grigoriev I.V."/>
            <person name="Martin F.M."/>
            <person name="Hacquard S."/>
        </authorList>
    </citation>
    <scope>NUCLEOTIDE SEQUENCE</scope>
    <source>
        <strain evidence="4">MPI-CAGE-AT-0147</strain>
    </source>
</reference>
<keyword evidence="1" id="KW-0175">Coiled coil</keyword>
<keyword evidence="3" id="KW-0472">Membrane</keyword>
<evidence type="ECO:0000313" key="4">
    <source>
        <dbReference type="EMBL" id="KAH7146246.1"/>
    </source>
</evidence>
<feature type="transmembrane region" description="Helical" evidence="3">
    <location>
        <begin position="482"/>
        <end position="503"/>
    </location>
</feature>
<organism evidence="4 5">
    <name type="scientific">Dactylonectria macrodidyma</name>
    <dbReference type="NCBI Taxonomy" id="307937"/>
    <lineage>
        <taxon>Eukaryota</taxon>
        <taxon>Fungi</taxon>
        <taxon>Dikarya</taxon>
        <taxon>Ascomycota</taxon>
        <taxon>Pezizomycotina</taxon>
        <taxon>Sordariomycetes</taxon>
        <taxon>Hypocreomycetidae</taxon>
        <taxon>Hypocreales</taxon>
        <taxon>Nectriaceae</taxon>
        <taxon>Dactylonectria</taxon>
    </lineage>
</organism>
<keyword evidence="5" id="KW-1185">Reference proteome</keyword>
<evidence type="ECO:0000256" key="1">
    <source>
        <dbReference type="SAM" id="Coils"/>
    </source>
</evidence>
<feature type="coiled-coil region" evidence="1">
    <location>
        <begin position="331"/>
        <end position="393"/>
    </location>
</feature>
<evidence type="ECO:0000313" key="5">
    <source>
        <dbReference type="Proteomes" id="UP000738349"/>
    </source>
</evidence>